<name>A0A1G2F3Z4_9BACT</name>
<dbReference type="STRING" id="1801726.A3H02_02090"/>
<dbReference type="InterPro" id="IPR015867">
    <property type="entry name" value="N-reg_PII/ATP_PRibTrfase_C"/>
</dbReference>
<dbReference type="Pfam" id="PF03091">
    <property type="entry name" value="CutA1"/>
    <property type="match status" value="1"/>
</dbReference>
<proteinExistence type="inferred from homology"/>
<gene>
    <name evidence="2" type="ORF">A3H02_02090</name>
</gene>
<dbReference type="InterPro" id="IPR004323">
    <property type="entry name" value="Ion_tolerance_CutA"/>
</dbReference>
<evidence type="ECO:0000313" key="2">
    <source>
        <dbReference type="EMBL" id="OGZ32749.1"/>
    </source>
</evidence>
<evidence type="ECO:0008006" key="4">
    <source>
        <dbReference type="Google" id="ProtNLM"/>
    </source>
</evidence>
<dbReference type="GO" id="GO:0010038">
    <property type="term" value="P:response to metal ion"/>
    <property type="evidence" value="ECO:0007669"/>
    <property type="project" value="InterPro"/>
</dbReference>
<protein>
    <recommendedName>
        <fullName evidence="4">Cytochrome C biogenesis protein CcdA</fullName>
    </recommendedName>
</protein>
<comment type="similarity">
    <text evidence="1">Belongs to the CutA family.</text>
</comment>
<reference evidence="2 3" key="1">
    <citation type="journal article" date="2016" name="Nat. Commun.">
        <title>Thousands of microbial genomes shed light on interconnected biogeochemical processes in an aquifer system.</title>
        <authorList>
            <person name="Anantharaman K."/>
            <person name="Brown C.T."/>
            <person name="Hug L.A."/>
            <person name="Sharon I."/>
            <person name="Castelle C.J."/>
            <person name="Probst A.J."/>
            <person name="Thomas B.C."/>
            <person name="Singh A."/>
            <person name="Wilkins M.J."/>
            <person name="Karaoz U."/>
            <person name="Brodie E.L."/>
            <person name="Williams K.H."/>
            <person name="Hubbard S.S."/>
            <person name="Banfield J.F."/>
        </authorList>
    </citation>
    <scope>NUCLEOTIDE SEQUENCE [LARGE SCALE GENOMIC DNA]</scope>
</reference>
<evidence type="ECO:0000313" key="3">
    <source>
        <dbReference type="Proteomes" id="UP000176787"/>
    </source>
</evidence>
<dbReference type="Gene3D" id="3.30.70.120">
    <property type="match status" value="1"/>
</dbReference>
<dbReference type="GO" id="GO:0005507">
    <property type="term" value="F:copper ion binding"/>
    <property type="evidence" value="ECO:0007669"/>
    <property type="project" value="TreeGrafter"/>
</dbReference>
<evidence type="ECO:0000256" key="1">
    <source>
        <dbReference type="ARBA" id="ARBA00010169"/>
    </source>
</evidence>
<comment type="caution">
    <text evidence="2">The sequence shown here is derived from an EMBL/GenBank/DDBJ whole genome shotgun (WGS) entry which is preliminary data.</text>
</comment>
<accession>A0A1G2F3Z4</accession>
<dbReference type="EMBL" id="MHMS01000002">
    <property type="protein sequence ID" value="OGZ32749.1"/>
    <property type="molecule type" value="Genomic_DNA"/>
</dbReference>
<dbReference type="PANTHER" id="PTHR23419">
    <property type="entry name" value="DIVALENT CATION TOLERANCE CUTA-RELATED"/>
    <property type="match status" value="1"/>
</dbReference>
<dbReference type="Proteomes" id="UP000176787">
    <property type="component" value="Unassembled WGS sequence"/>
</dbReference>
<dbReference type="AlphaFoldDB" id="A0A1G2F3Z4"/>
<sequence length="108" mass="12704">MIFIYTTCKDAAEAKKLGKLIVEKRLAGCVNVWPIESMYWWQEKSEKQEKIVEDKEVVLLIKTLQQKVSQIEELILKNHSYAVPCIATIFVDRVNQNYKEWLNKCVEL</sequence>
<organism evidence="2 3">
    <name type="scientific">Candidatus Niyogibacteria bacterium RIFCSPLOWO2_12_FULL_41_13</name>
    <dbReference type="NCBI Taxonomy" id="1801726"/>
    <lineage>
        <taxon>Bacteria</taxon>
        <taxon>Candidatus Niyogiibacteriota</taxon>
    </lineage>
</organism>
<dbReference type="SUPFAM" id="SSF54913">
    <property type="entry name" value="GlnB-like"/>
    <property type="match status" value="1"/>
</dbReference>
<dbReference type="PANTHER" id="PTHR23419:SF8">
    <property type="entry name" value="FI09726P"/>
    <property type="match status" value="1"/>
</dbReference>
<dbReference type="InterPro" id="IPR011322">
    <property type="entry name" value="N-reg_PII-like_a/b"/>
</dbReference>